<keyword evidence="2" id="KW-1185">Reference proteome</keyword>
<accession>A0AAD1RM62</accession>
<reference evidence="1" key="1">
    <citation type="submission" date="2022-03" db="EMBL/GenBank/DDBJ databases">
        <authorList>
            <person name="Alioto T."/>
            <person name="Alioto T."/>
            <person name="Gomez Garrido J."/>
        </authorList>
    </citation>
    <scope>NUCLEOTIDE SEQUENCE</scope>
</reference>
<dbReference type="PANTHER" id="PTHR47326:SF1">
    <property type="entry name" value="HTH PSQ-TYPE DOMAIN-CONTAINING PROTEIN"/>
    <property type="match status" value="1"/>
</dbReference>
<dbReference type="EMBL" id="OW240914">
    <property type="protein sequence ID" value="CAH2274400.1"/>
    <property type="molecule type" value="Genomic_DNA"/>
</dbReference>
<organism evidence="1 2">
    <name type="scientific">Pelobates cultripes</name>
    <name type="common">Western spadefoot toad</name>
    <dbReference type="NCBI Taxonomy" id="61616"/>
    <lineage>
        <taxon>Eukaryota</taxon>
        <taxon>Metazoa</taxon>
        <taxon>Chordata</taxon>
        <taxon>Craniata</taxon>
        <taxon>Vertebrata</taxon>
        <taxon>Euteleostomi</taxon>
        <taxon>Amphibia</taxon>
        <taxon>Batrachia</taxon>
        <taxon>Anura</taxon>
        <taxon>Pelobatoidea</taxon>
        <taxon>Pelobatidae</taxon>
        <taxon>Pelobates</taxon>
    </lineage>
</organism>
<dbReference type="Proteomes" id="UP001295444">
    <property type="component" value="Chromosome 03"/>
</dbReference>
<sequence length="147" mass="16792">MQRAFFGDGSTFRAVPNANTIQSWVRRLEETGTTLRRGTHDRRRSIRTPENVQLVRAAIEQSPGRSARKHAFALGMSCSSLRRIFYLDLQFHPYKMMLAHELSVADYPNHRNLYEQMLAQFPPAAVFFSSNKAHFHLSGAVIKQGSK</sequence>
<dbReference type="PANTHER" id="PTHR47326">
    <property type="entry name" value="TRANSPOSABLE ELEMENT TC3 TRANSPOSASE-LIKE PROTEIN"/>
    <property type="match status" value="1"/>
</dbReference>
<evidence type="ECO:0008006" key="3">
    <source>
        <dbReference type="Google" id="ProtNLM"/>
    </source>
</evidence>
<name>A0AAD1RM62_PELCU</name>
<protein>
    <recommendedName>
        <fullName evidence="3">DUF4817 domain-containing protein</fullName>
    </recommendedName>
</protein>
<dbReference type="AlphaFoldDB" id="A0AAD1RM62"/>
<proteinExistence type="predicted"/>
<gene>
    <name evidence="1" type="ORF">PECUL_23A030108</name>
</gene>
<evidence type="ECO:0000313" key="1">
    <source>
        <dbReference type="EMBL" id="CAH2274400.1"/>
    </source>
</evidence>
<evidence type="ECO:0000313" key="2">
    <source>
        <dbReference type="Proteomes" id="UP001295444"/>
    </source>
</evidence>